<evidence type="ECO:0000256" key="4">
    <source>
        <dbReference type="ARBA" id="ARBA00022692"/>
    </source>
</evidence>
<feature type="non-terminal residue" evidence="8">
    <location>
        <position position="271"/>
    </location>
</feature>
<keyword evidence="3 8" id="KW-0808">Transferase</keyword>
<evidence type="ECO:0000256" key="7">
    <source>
        <dbReference type="SAM" id="Phobius"/>
    </source>
</evidence>
<dbReference type="InterPro" id="IPR001640">
    <property type="entry name" value="Lgt"/>
</dbReference>
<evidence type="ECO:0000256" key="5">
    <source>
        <dbReference type="ARBA" id="ARBA00022989"/>
    </source>
</evidence>
<feature type="transmembrane region" description="Helical" evidence="7">
    <location>
        <begin position="237"/>
        <end position="257"/>
    </location>
</feature>
<feature type="transmembrane region" description="Helical" evidence="7">
    <location>
        <begin position="94"/>
        <end position="115"/>
    </location>
</feature>
<comment type="similarity">
    <text evidence="1">Belongs to the Lgt family.</text>
</comment>
<dbReference type="EMBL" id="MHTB01000036">
    <property type="protein sequence ID" value="OHA54792.1"/>
    <property type="molecule type" value="Genomic_DNA"/>
</dbReference>
<dbReference type="PANTHER" id="PTHR30589">
    <property type="entry name" value="PROLIPOPROTEIN DIACYLGLYCERYL TRANSFERASE"/>
    <property type="match status" value="1"/>
</dbReference>
<dbReference type="PROSITE" id="PS01311">
    <property type="entry name" value="LGT"/>
    <property type="match status" value="1"/>
</dbReference>
<evidence type="ECO:0000256" key="3">
    <source>
        <dbReference type="ARBA" id="ARBA00022679"/>
    </source>
</evidence>
<accession>A0A1G2Q4M0</accession>
<feature type="transmembrane region" description="Helical" evidence="7">
    <location>
        <begin position="61"/>
        <end position="82"/>
    </location>
</feature>
<dbReference type="HAMAP" id="MF_01147">
    <property type="entry name" value="Lgt"/>
    <property type="match status" value="1"/>
</dbReference>
<feature type="transmembrane region" description="Helical" evidence="7">
    <location>
        <begin position="206"/>
        <end position="225"/>
    </location>
</feature>
<name>A0A1G2Q4M0_9BACT</name>
<dbReference type="AlphaFoldDB" id="A0A1G2Q4M0"/>
<gene>
    <name evidence="8" type="ORF">A2226_01970</name>
</gene>
<dbReference type="PANTHER" id="PTHR30589:SF0">
    <property type="entry name" value="PHOSPHATIDYLGLYCEROL--PROLIPOPROTEIN DIACYLGLYCERYL TRANSFERASE"/>
    <property type="match status" value="1"/>
</dbReference>
<dbReference type="Pfam" id="PF01790">
    <property type="entry name" value="LGT"/>
    <property type="match status" value="1"/>
</dbReference>
<evidence type="ECO:0000256" key="2">
    <source>
        <dbReference type="ARBA" id="ARBA00022475"/>
    </source>
</evidence>
<feature type="transmembrane region" description="Helical" evidence="7">
    <location>
        <begin position="183"/>
        <end position="200"/>
    </location>
</feature>
<dbReference type="Proteomes" id="UP000178936">
    <property type="component" value="Unassembled WGS sequence"/>
</dbReference>
<dbReference type="GO" id="GO:0005886">
    <property type="term" value="C:plasma membrane"/>
    <property type="evidence" value="ECO:0007669"/>
    <property type="project" value="InterPro"/>
</dbReference>
<evidence type="ECO:0000313" key="8">
    <source>
        <dbReference type="EMBL" id="OHA54792.1"/>
    </source>
</evidence>
<dbReference type="GO" id="GO:0042158">
    <property type="term" value="P:lipoprotein biosynthetic process"/>
    <property type="evidence" value="ECO:0007669"/>
    <property type="project" value="InterPro"/>
</dbReference>
<protein>
    <submittedName>
        <fullName evidence="8">Prolipoprotein diacylglyceryl transferase</fullName>
    </submittedName>
</protein>
<keyword evidence="6 7" id="KW-0472">Membrane</keyword>
<organism evidence="8 9">
    <name type="scientific">Candidatus Veblenbacteria bacterium RIFOXYA2_FULL_43_9</name>
    <dbReference type="NCBI Taxonomy" id="1802425"/>
    <lineage>
        <taxon>Bacteria</taxon>
        <taxon>Candidatus Vebleniibacteriota</taxon>
    </lineage>
</organism>
<proteinExistence type="inferred from homology"/>
<reference evidence="8 9" key="1">
    <citation type="journal article" date="2016" name="Nat. Commun.">
        <title>Thousands of microbial genomes shed light on interconnected biogeochemical processes in an aquifer system.</title>
        <authorList>
            <person name="Anantharaman K."/>
            <person name="Brown C.T."/>
            <person name="Hug L.A."/>
            <person name="Sharon I."/>
            <person name="Castelle C.J."/>
            <person name="Probst A.J."/>
            <person name="Thomas B.C."/>
            <person name="Singh A."/>
            <person name="Wilkins M.J."/>
            <person name="Karaoz U."/>
            <person name="Brodie E.L."/>
            <person name="Williams K.H."/>
            <person name="Hubbard S.S."/>
            <person name="Banfield J.F."/>
        </authorList>
    </citation>
    <scope>NUCLEOTIDE SEQUENCE [LARGE SCALE GENOMIC DNA]</scope>
</reference>
<dbReference type="GO" id="GO:0008961">
    <property type="term" value="F:phosphatidylglycerol-prolipoprotein diacylglyceryl transferase activity"/>
    <property type="evidence" value="ECO:0007669"/>
    <property type="project" value="InterPro"/>
</dbReference>
<evidence type="ECO:0000256" key="1">
    <source>
        <dbReference type="ARBA" id="ARBA00007150"/>
    </source>
</evidence>
<evidence type="ECO:0000256" key="6">
    <source>
        <dbReference type="ARBA" id="ARBA00023136"/>
    </source>
</evidence>
<keyword evidence="8" id="KW-0449">Lipoprotein</keyword>
<keyword evidence="4 7" id="KW-0812">Transmembrane</keyword>
<comment type="caution">
    <text evidence="8">The sequence shown here is derived from an EMBL/GenBank/DDBJ whole genome shotgun (WGS) entry which is preliminary data.</text>
</comment>
<keyword evidence="2" id="KW-1003">Cell membrane</keyword>
<sequence length="271" mass="31670">MWLAELLHSQVPDSIMIEFGIFQVHWYGLLLVTGIVVGYWLTRSSWRRQGLPLKKLDELIIWLVVAGLLGARLLDVFIYEWWYFQKHLTEIFYIWQGGLAWHGSLLVGVIFLWWWSGREKFSFWQMLDTFAPGLALGQAVGRWGNYFNQELFGVPTSLPWGIPVAEINRPVEFIRANYFHPTFLYESIGLLLIAYLLWQVGKKIKIPGQTFAWYLVLTGLLRFVLEFLRVDEQNIFLGLRAGFWISGLTIILGLWYIHHQPNLKKVLKTAP</sequence>
<evidence type="ECO:0000313" key="9">
    <source>
        <dbReference type="Proteomes" id="UP000178936"/>
    </source>
</evidence>
<keyword evidence="5 7" id="KW-1133">Transmembrane helix</keyword>
<dbReference type="NCBIfam" id="TIGR00544">
    <property type="entry name" value="lgt"/>
    <property type="match status" value="1"/>
</dbReference>
<feature type="transmembrane region" description="Helical" evidence="7">
    <location>
        <begin position="20"/>
        <end position="41"/>
    </location>
</feature>